<feature type="domain" description="Heavy metal binding" evidence="1">
    <location>
        <begin position="40"/>
        <end position="68"/>
    </location>
</feature>
<comment type="caution">
    <text evidence="2">The sequence shown here is derived from an EMBL/GenBank/DDBJ whole genome shotgun (WGS) entry which is preliminary data.</text>
</comment>
<protein>
    <recommendedName>
        <fullName evidence="1">Heavy metal binding domain-containing protein</fullName>
    </recommendedName>
</protein>
<sequence length="80" mass="9214">MKKNLIIIAIILVSSFSVISCKKEKTAPQKEEVVTEKVAYQCPMKCEDEKTYDKEGTCPVCKMKLKEKVSEEENHDHKDH</sequence>
<dbReference type="PROSITE" id="PS51257">
    <property type="entry name" value="PROKAR_LIPOPROTEIN"/>
    <property type="match status" value="1"/>
</dbReference>
<organism evidence="2 3">
    <name type="scientific">Polaribacter gangjinensis</name>
    <dbReference type="NCBI Taxonomy" id="574710"/>
    <lineage>
        <taxon>Bacteria</taxon>
        <taxon>Pseudomonadati</taxon>
        <taxon>Bacteroidota</taxon>
        <taxon>Flavobacteriia</taxon>
        <taxon>Flavobacteriales</taxon>
        <taxon>Flavobacteriaceae</taxon>
    </lineage>
</organism>
<dbReference type="AlphaFoldDB" id="A0A2S7WC12"/>
<keyword evidence="3" id="KW-1185">Reference proteome</keyword>
<reference evidence="2 3" key="1">
    <citation type="submission" date="2016-12" db="EMBL/GenBank/DDBJ databases">
        <title>Trade-off between light-utilization and light-protection in marine flavobacteria.</title>
        <authorList>
            <person name="Kumagai Y."/>
            <person name="Yoshizawa S."/>
            <person name="Kogure K."/>
            <person name="Iwasaki W."/>
        </authorList>
    </citation>
    <scope>NUCLEOTIDE SEQUENCE [LARGE SCALE GENOMIC DNA]</scope>
    <source>
        <strain evidence="2 3">KCTC 22729</strain>
    </source>
</reference>
<proteinExistence type="predicted"/>
<dbReference type="OrthoDB" id="1523860at2"/>
<dbReference type="Pfam" id="PF19335">
    <property type="entry name" value="HMBD"/>
    <property type="match status" value="1"/>
</dbReference>
<accession>A0A2S7WC12</accession>
<evidence type="ECO:0000313" key="2">
    <source>
        <dbReference type="EMBL" id="PQJ75169.1"/>
    </source>
</evidence>
<evidence type="ECO:0000313" key="3">
    <source>
        <dbReference type="Proteomes" id="UP000237608"/>
    </source>
</evidence>
<gene>
    <name evidence="2" type="ORF">BTO13_07875</name>
</gene>
<dbReference type="GO" id="GO:0046872">
    <property type="term" value="F:metal ion binding"/>
    <property type="evidence" value="ECO:0007669"/>
    <property type="project" value="InterPro"/>
</dbReference>
<dbReference type="EMBL" id="MSCL01000001">
    <property type="protein sequence ID" value="PQJ75169.1"/>
    <property type="molecule type" value="Genomic_DNA"/>
</dbReference>
<dbReference type="RefSeq" id="WP_105046311.1">
    <property type="nucleotide sequence ID" value="NZ_CP150662.1"/>
</dbReference>
<evidence type="ECO:0000259" key="1">
    <source>
        <dbReference type="Pfam" id="PF19335"/>
    </source>
</evidence>
<name>A0A2S7WC12_9FLAO</name>
<dbReference type="InterPro" id="IPR045800">
    <property type="entry name" value="HMBD"/>
</dbReference>
<dbReference type="Proteomes" id="UP000237608">
    <property type="component" value="Unassembled WGS sequence"/>
</dbReference>